<dbReference type="AlphaFoldDB" id="A0A2N9I5R0"/>
<reference evidence="1" key="1">
    <citation type="submission" date="2018-02" db="EMBL/GenBank/DDBJ databases">
        <authorList>
            <person name="Cohen D.B."/>
            <person name="Kent A.D."/>
        </authorList>
    </citation>
    <scope>NUCLEOTIDE SEQUENCE</scope>
</reference>
<organism evidence="1">
    <name type="scientific">Fagus sylvatica</name>
    <name type="common">Beechnut</name>
    <dbReference type="NCBI Taxonomy" id="28930"/>
    <lineage>
        <taxon>Eukaryota</taxon>
        <taxon>Viridiplantae</taxon>
        <taxon>Streptophyta</taxon>
        <taxon>Embryophyta</taxon>
        <taxon>Tracheophyta</taxon>
        <taxon>Spermatophyta</taxon>
        <taxon>Magnoliopsida</taxon>
        <taxon>eudicotyledons</taxon>
        <taxon>Gunneridae</taxon>
        <taxon>Pentapetalae</taxon>
        <taxon>rosids</taxon>
        <taxon>fabids</taxon>
        <taxon>Fagales</taxon>
        <taxon>Fagaceae</taxon>
        <taxon>Fagus</taxon>
    </lineage>
</organism>
<name>A0A2N9I5R0_FAGSY</name>
<protein>
    <submittedName>
        <fullName evidence="1">Uncharacterized protein</fullName>
    </submittedName>
</protein>
<sequence>MRSLLRDSRSRSLTVSPWWLAISPLPQPFAHDPTTACDLAVASHLRSHCHHSSSISLTH</sequence>
<evidence type="ECO:0000313" key="1">
    <source>
        <dbReference type="EMBL" id="SPD19370.1"/>
    </source>
</evidence>
<gene>
    <name evidence="1" type="ORF">FSB_LOCUS47252</name>
</gene>
<proteinExistence type="predicted"/>
<accession>A0A2N9I5R0</accession>
<dbReference type="EMBL" id="OIVN01004804">
    <property type="protein sequence ID" value="SPD19370.1"/>
    <property type="molecule type" value="Genomic_DNA"/>
</dbReference>